<dbReference type="AlphaFoldDB" id="A0A316ZAH4"/>
<dbReference type="InterPro" id="IPR040309">
    <property type="entry name" value="Naf1"/>
</dbReference>
<name>A0A316ZAH4_9BASI</name>
<dbReference type="Gene3D" id="2.40.10.230">
    <property type="entry name" value="Probable tRNA pseudouridine synthase domain"/>
    <property type="match status" value="1"/>
</dbReference>
<feature type="compositionally biased region" description="Low complexity" evidence="7">
    <location>
        <begin position="24"/>
        <end position="34"/>
    </location>
</feature>
<comment type="subcellular location">
    <subcellularLocation>
        <location evidence="1">Nucleus</location>
    </subcellularLocation>
</comment>
<feature type="compositionally biased region" description="Low complexity" evidence="7">
    <location>
        <begin position="562"/>
        <end position="583"/>
    </location>
</feature>
<dbReference type="Pfam" id="PF04410">
    <property type="entry name" value="Gar1"/>
    <property type="match status" value="1"/>
</dbReference>
<feature type="region of interest" description="Disordered" evidence="7">
    <location>
        <begin position="523"/>
        <end position="726"/>
    </location>
</feature>
<feature type="compositionally biased region" description="Pro residues" evidence="7">
    <location>
        <begin position="584"/>
        <end position="599"/>
    </location>
</feature>
<feature type="compositionally biased region" description="Low complexity" evidence="7">
    <location>
        <begin position="207"/>
        <end position="218"/>
    </location>
</feature>
<feature type="region of interest" description="Disordered" evidence="7">
    <location>
        <begin position="300"/>
        <end position="330"/>
    </location>
</feature>
<feature type="compositionally biased region" description="Basic and acidic residues" evidence="7">
    <location>
        <begin position="400"/>
        <end position="419"/>
    </location>
</feature>
<dbReference type="PANTHER" id="PTHR31633">
    <property type="entry name" value="H/ACA RIBONUCLEOPROTEIN COMPLEX NON-CORE SUBUNIT NAF1"/>
    <property type="match status" value="1"/>
</dbReference>
<dbReference type="GO" id="GO:0001522">
    <property type="term" value="P:pseudouridine synthesis"/>
    <property type="evidence" value="ECO:0007669"/>
    <property type="project" value="InterPro"/>
</dbReference>
<feature type="compositionally biased region" description="Polar residues" evidence="7">
    <location>
        <begin position="609"/>
        <end position="618"/>
    </location>
</feature>
<organism evidence="8 9">
    <name type="scientific">Tilletiopsis washingtonensis</name>
    <dbReference type="NCBI Taxonomy" id="58919"/>
    <lineage>
        <taxon>Eukaryota</taxon>
        <taxon>Fungi</taxon>
        <taxon>Dikarya</taxon>
        <taxon>Basidiomycota</taxon>
        <taxon>Ustilaginomycotina</taxon>
        <taxon>Exobasidiomycetes</taxon>
        <taxon>Entylomatales</taxon>
        <taxon>Entylomatales incertae sedis</taxon>
        <taxon>Tilletiopsis</taxon>
    </lineage>
</organism>
<feature type="compositionally biased region" description="Basic residues" evidence="7">
    <location>
        <begin position="431"/>
        <end position="447"/>
    </location>
</feature>
<reference evidence="8 9" key="1">
    <citation type="journal article" date="2018" name="Mol. Biol. Evol.">
        <title>Broad Genomic Sampling Reveals a Smut Pathogenic Ancestry of the Fungal Clade Ustilaginomycotina.</title>
        <authorList>
            <person name="Kijpornyongpan T."/>
            <person name="Mondo S.J."/>
            <person name="Barry K."/>
            <person name="Sandor L."/>
            <person name="Lee J."/>
            <person name="Lipzen A."/>
            <person name="Pangilinan J."/>
            <person name="LaButti K."/>
            <person name="Hainaut M."/>
            <person name="Henrissat B."/>
            <person name="Grigoriev I.V."/>
            <person name="Spatafora J.W."/>
            <person name="Aime M.C."/>
        </authorList>
    </citation>
    <scope>NUCLEOTIDE SEQUENCE [LARGE SCALE GENOMIC DNA]</scope>
    <source>
        <strain evidence="8 9">MCA 4186</strain>
    </source>
</reference>
<evidence type="ECO:0000313" key="8">
    <source>
        <dbReference type="EMBL" id="PWN98817.1"/>
    </source>
</evidence>
<evidence type="ECO:0000256" key="3">
    <source>
        <dbReference type="ARBA" id="ARBA00022552"/>
    </source>
</evidence>
<feature type="compositionally biased region" description="Low complexity" evidence="7">
    <location>
        <begin position="181"/>
        <end position="192"/>
    </location>
</feature>
<feature type="compositionally biased region" description="Polar residues" evidence="7">
    <location>
        <begin position="524"/>
        <end position="538"/>
    </location>
</feature>
<feature type="compositionally biased region" description="Low complexity" evidence="7">
    <location>
        <begin position="1"/>
        <end position="16"/>
    </location>
</feature>
<gene>
    <name evidence="8" type="ORF">FA09DRAFT_345742</name>
</gene>
<keyword evidence="3" id="KW-0698">rRNA processing</keyword>
<dbReference type="PANTHER" id="PTHR31633:SF1">
    <property type="entry name" value="H_ACA RIBONUCLEOPROTEIN COMPLEX NON-CORE SUBUNIT NAF1"/>
    <property type="match status" value="1"/>
</dbReference>
<dbReference type="Proteomes" id="UP000245946">
    <property type="component" value="Unassembled WGS sequence"/>
</dbReference>
<dbReference type="STRING" id="58919.A0A316ZAH4"/>
<evidence type="ECO:0000256" key="2">
    <source>
        <dbReference type="ARBA" id="ARBA00022517"/>
    </source>
</evidence>
<feature type="compositionally biased region" description="Low complexity" evidence="7">
    <location>
        <begin position="47"/>
        <end position="58"/>
    </location>
</feature>
<evidence type="ECO:0000256" key="1">
    <source>
        <dbReference type="ARBA" id="ARBA00004123"/>
    </source>
</evidence>
<sequence length="726" mass="75733">MQAPAEAEQAQAAAPAPEEHIAPHAHASAAPAQPMQSDEASEPAVDAPASPIESPASAPAAVLDDLAHIAATDAVPPPNPTLLSLEAKLRAQEEELVQLRAAVLAARGSRGVLPPGWDDEAPAEQEAEMVGDDAVEGEAAVQDVAETAAPPAEVASAADDAAARSMLNRALVSIGEAPISAAAPAAAASSDSSDSDSDSSDSDSDSDSSSSSSSSESEAGGKKKRPRAMMSDDESDDEAGRSGPRDPFSGPTTANEAIEPPPEPLPFEKVAEHVELRPLGHILSIVDSVVIVAQDVARKQPGSEAHQQQQARPRPRDQAGREGEGEGEYSVLDSGSTLAFEDRTVLGVVYETFGSVLAPLYSLRFKSADDVQRVGVTIGRAVLYDPASSVYVLTRQLRQEKGSDASNLHDEEVDAHERDFSDDEAEAAARAARKKGGAAGKKRAGKRKGNEGDGGYQQRGNGRTGGLPSRPDFDAPLSNGNAGGPSRAEGRAMPLPYDEPSAWTPAPSTSAVSALPLRVAAGLSAQSERAASQGSSNGVAKAGLPLSRPAGLPAKPQVSWDSAEPAGSSSSATASPALAQAQPAQPPPIFLTGEAPPPGAHINPLFAHQWQQQAQSTGAYQYAAPHAQQQPYYAQPQQRWPGAQPQQQQWSQNYGQYGQHAAMPPQQQQQAWGWNAAQQQQQQQPQAQGQQQQDYAAYDPQQPGTQWSAAAWGQPQGSPPQPRPPQ</sequence>
<feature type="region of interest" description="Disordered" evidence="7">
    <location>
        <begin position="400"/>
        <end position="509"/>
    </location>
</feature>
<feature type="compositionally biased region" description="Low complexity" evidence="7">
    <location>
        <begin position="619"/>
        <end position="703"/>
    </location>
</feature>
<protein>
    <submittedName>
        <fullName evidence="8">NAF1-domain-containing protein</fullName>
    </submittedName>
</protein>
<evidence type="ECO:0000256" key="7">
    <source>
        <dbReference type="SAM" id="MobiDB-lite"/>
    </source>
</evidence>
<accession>A0A316ZAH4</accession>
<evidence type="ECO:0000313" key="9">
    <source>
        <dbReference type="Proteomes" id="UP000245946"/>
    </source>
</evidence>
<dbReference type="GO" id="GO:0006364">
    <property type="term" value="P:rRNA processing"/>
    <property type="evidence" value="ECO:0007669"/>
    <property type="project" value="UniProtKB-KW"/>
</dbReference>
<dbReference type="EMBL" id="KZ819290">
    <property type="protein sequence ID" value="PWN98817.1"/>
    <property type="molecule type" value="Genomic_DNA"/>
</dbReference>
<evidence type="ECO:0000256" key="4">
    <source>
        <dbReference type="ARBA" id="ARBA00022553"/>
    </source>
</evidence>
<feature type="region of interest" description="Disordered" evidence="7">
    <location>
        <begin position="110"/>
        <end position="129"/>
    </location>
</feature>
<feature type="region of interest" description="Disordered" evidence="7">
    <location>
        <begin position="181"/>
        <end position="265"/>
    </location>
</feature>
<keyword evidence="9" id="KW-1185">Reference proteome</keyword>
<feature type="compositionally biased region" description="Pro residues" evidence="7">
    <location>
        <begin position="717"/>
        <end position="726"/>
    </location>
</feature>
<dbReference type="InterPro" id="IPR007504">
    <property type="entry name" value="H/ACA_rnp_Gar1/Naf1"/>
</dbReference>
<feature type="compositionally biased region" description="Basic and acidic residues" evidence="7">
    <location>
        <begin position="314"/>
        <end position="324"/>
    </location>
</feature>
<feature type="region of interest" description="Disordered" evidence="7">
    <location>
        <begin position="1"/>
        <end position="58"/>
    </location>
</feature>
<dbReference type="OrthoDB" id="21550at2759"/>
<proteinExistence type="predicted"/>
<feature type="compositionally biased region" description="Gly residues" evidence="7">
    <location>
        <begin position="452"/>
        <end position="465"/>
    </location>
</feature>
<dbReference type="GO" id="GO:0003723">
    <property type="term" value="F:RNA binding"/>
    <property type="evidence" value="ECO:0007669"/>
    <property type="project" value="UniProtKB-KW"/>
</dbReference>
<evidence type="ECO:0000256" key="5">
    <source>
        <dbReference type="ARBA" id="ARBA00022884"/>
    </source>
</evidence>
<keyword evidence="4" id="KW-0597">Phosphoprotein</keyword>
<dbReference type="GO" id="GO:0000493">
    <property type="term" value="P:box H/ACA snoRNP assembly"/>
    <property type="evidence" value="ECO:0007669"/>
    <property type="project" value="InterPro"/>
</dbReference>
<dbReference type="GO" id="GO:0005634">
    <property type="term" value="C:nucleus"/>
    <property type="evidence" value="ECO:0007669"/>
    <property type="project" value="UniProtKB-SubCell"/>
</dbReference>
<feature type="compositionally biased region" description="Acidic residues" evidence="7">
    <location>
        <begin position="117"/>
        <end position="129"/>
    </location>
</feature>
<dbReference type="GO" id="GO:0005732">
    <property type="term" value="C:sno(s)RNA-containing ribonucleoprotein complex"/>
    <property type="evidence" value="ECO:0007669"/>
    <property type="project" value="InterPro"/>
</dbReference>
<evidence type="ECO:0000256" key="6">
    <source>
        <dbReference type="ARBA" id="ARBA00023242"/>
    </source>
</evidence>
<keyword evidence="6" id="KW-0539">Nucleus</keyword>
<feature type="compositionally biased region" description="Acidic residues" evidence="7">
    <location>
        <begin position="193"/>
        <end position="206"/>
    </location>
</feature>
<dbReference type="InterPro" id="IPR038664">
    <property type="entry name" value="Gar1/Naf1_Cbf5-bd_sf"/>
</dbReference>
<dbReference type="RefSeq" id="XP_025599096.1">
    <property type="nucleotide sequence ID" value="XM_025744710.1"/>
</dbReference>
<dbReference type="GeneID" id="37272254"/>
<keyword evidence="2" id="KW-0690">Ribosome biogenesis</keyword>
<keyword evidence="5" id="KW-0694">RNA-binding</keyword>